<keyword evidence="1" id="KW-0812">Transmembrane</keyword>
<keyword evidence="1" id="KW-0472">Membrane</keyword>
<dbReference type="RefSeq" id="WP_132187444.1">
    <property type="nucleotide sequence ID" value="NZ_SLWM01000001.1"/>
</dbReference>
<evidence type="ECO:0000313" key="2">
    <source>
        <dbReference type="EMBL" id="TCO31522.1"/>
    </source>
</evidence>
<dbReference type="Proteomes" id="UP000295818">
    <property type="component" value="Unassembled WGS sequence"/>
</dbReference>
<reference evidence="2 3" key="1">
    <citation type="journal article" date="2015" name="Stand. Genomic Sci.">
        <title>Genomic Encyclopedia of Bacterial and Archaeal Type Strains, Phase III: the genomes of soil and plant-associated and newly described type strains.</title>
        <authorList>
            <person name="Whitman W.B."/>
            <person name="Woyke T."/>
            <person name="Klenk H.P."/>
            <person name="Zhou Y."/>
            <person name="Lilburn T.G."/>
            <person name="Beck B.J."/>
            <person name="De Vos P."/>
            <person name="Vandamme P."/>
            <person name="Eisen J.A."/>
            <person name="Garrity G."/>
            <person name="Hugenholtz P."/>
            <person name="Kyrpides N.C."/>
        </authorList>
    </citation>
    <scope>NUCLEOTIDE SEQUENCE [LARGE SCALE GENOMIC DNA]</scope>
    <source>
        <strain evidence="2 3">VKM Ac-2538</strain>
    </source>
</reference>
<evidence type="ECO:0000313" key="3">
    <source>
        <dbReference type="Proteomes" id="UP000295818"/>
    </source>
</evidence>
<protein>
    <submittedName>
        <fullName evidence="2">Cobalt transporter subunit CbtB</fullName>
    </submittedName>
</protein>
<dbReference type="Pfam" id="PF09489">
    <property type="entry name" value="CbtB"/>
    <property type="match status" value="1"/>
</dbReference>
<keyword evidence="3" id="KW-1185">Reference proteome</keyword>
<sequence>MSSTVTAAAVQRIPAWAYLTALLAMLLLYLMLQDNGALLSGIAPYVHEFTHDGRHALGVPCH</sequence>
<accession>A0ABY2BTC7</accession>
<organism evidence="2 3">
    <name type="scientific">Kribbella orskensis</name>
    <dbReference type="NCBI Taxonomy" id="2512216"/>
    <lineage>
        <taxon>Bacteria</taxon>
        <taxon>Bacillati</taxon>
        <taxon>Actinomycetota</taxon>
        <taxon>Actinomycetes</taxon>
        <taxon>Propionibacteriales</taxon>
        <taxon>Kribbellaceae</taxon>
        <taxon>Kribbella</taxon>
    </lineage>
</organism>
<comment type="caution">
    <text evidence="2">The sequence shown here is derived from an EMBL/GenBank/DDBJ whole genome shotgun (WGS) entry which is preliminary data.</text>
</comment>
<feature type="transmembrane region" description="Helical" evidence="1">
    <location>
        <begin position="15"/>
        <end position="32"/>
    </location>
</feature>
<keyword evidence="1" id="KW-1133">Transmembrane helix</keyword>
<evidence type="ECO:0000256" key="1">
    <source>
        <dbReference type="SAM" id="Phobius"/>
    </source>
</evidence>
<name>A0ABY2BTC7_9ACTN</name>
<dbReference type="InterPro" id="IPR012667">
    <property type="entry name" value="CbtB_put"/>
</dbReference>
<gene>
    <name evidence="2" type="ORF">EV644_101162</name>
</gene>
<proteinExistence type="predicted"/>
<dbReference type="EMBL" id="SLWM01000001">
    <property type="protein sequence ID" value="TCO31522.1"/>
    <property type="molecule type" value="Genomic_DNA"/>
</dbReference>